<comment type="caution">
    <text evidence="1">The sequence shown here is derived from an EMBL/GenBank/DDBJ whole genome shotgun (WGS) entry which is preliminary data.</text>
</comment>
<sequence>MEVIQKKRVRHVAPKLRRPKKTKTSRTKTSCVQQHNPIQCCYINHTEQFQIVRIPNATSNFFERVVMPYARIIFEAHHADHLEIHTGNLISSILSDKIPCHRLAFQEDYPR</sequence>
<dbReference type="Pfam" id="PF08865">
    <property type="entry name" value="DUF1830"/>
    <property type="match status" value="1"/>
</dbReference>
<name>A0A928X1L2_LEPEC</name>
<dbReference type="EMBL" id="JADEXP010000083">
    <property type="protein sequence ID" value="MBE9067237.1"/>
    <property type="molecule type" value="Genomic_DNA"/>
</dbReference>
<keyword evidence="2" id="KW-1185">Reference proteome</keyword>
<evidence type="ECO:0000313" key="1">
    <source>
        <dbReference type="EMBL" id="MBE9067237.1"/>
    </source>
</evidence>
<accession>A0A928X1L2</accession>
<dbReference type="AlphaFoldDB" id="A0A928X1L2"/>
<dbReference type="RefSeq" id="WP_193993204.1">
    <property type="nucleotide sequence ID" value="NZ_JADEXP010000083.1"/>
</dbReference>
<dbReference type="InterPro" id="IPR014964">
    <property type="entry name" value="DUF1830"/>
</dbReference>
<evidence type="ECO:0000313" key="2">
    <source>
        <dbReference type="Proteomes" id="UP000615026"/>
    </source>
</evidence>
<reference evidence="1" key="1">
    <citation type="submission" date="2020-10" db="EMBL/GenBank/DDBJ databases">
        <authorList>
            <person name="Castelo-Branco R."/>
            <person name="Eusebio N."/>
            <person name="Adriana R."/>
            <person name="Vieira A."/>
            <person name="Brugerolle De Fraissinette N."/>
            <person name="Rezende De Castro R."/>
            <person name="Schneider M.P."/>
            <person name="Vasconcelos V."/>
            <person name="Leao P.N."/>
        </authorList>
    </citation>
    <scope>NUCLEOTIDE SEQUENCE</scope>
    <source>
        <strain evidence="1">LEGE 11479</strain>
    </source>
</reference>
<protein>
    <submittedName>
        <fullName evidence="1">DUF1830 domain-containing protein</fullName>
    </submittedName>
</protein>
<gene>
    <name evidence="1" type="ORF">IQ260_11270</name>
</gene>
<organism evidence="1 2">
    <name type="scientific">Leptolyngbya cf. ectocarpi LEGE 11479</name>
    <dbReference type="NCBI Taxonomy" id="1828722"/>
    <lineage>
        <taxon>Bacteria</taxon>
        <taxon>Bacillati</taxon>
        <taxon>Cyanobacteriota</taxon>
        <taxon>Cyanophyceae</taxon>
        <taxon>Leptolyngbyales</taxon>
        <taxon>Leptolyngbyaceae</taxon>
        <taxon>Leptolyngbya group</taxon>
        <taxon>Leptolyngbya</taxon>
    </lineage>
</organism>
<dbReference type="Proteomes" id="UP000615026">
    <property type="component" value="Unassembled WGS sequence"/>
</dbReference>
<proteinExistence type="predicted"/>